<dbReference type="InterPro" id="IPR000847">
    <property type="entry name" value="LysR_HTH_N"/>
</dbReference>
<evidence type="ECO:0000256" key="3">
    <source>
        <dbReference type="ARBA" id="ARBA00023125"/>
    </source>
</evidence>
<evidence type="ECO:0000256" key="4">
    <source>
        <dbReference type="ARBA" id="ARBA00023163"/>
    </source>
</evidence>
<dbReference type="Pfam" id="PF03466">
    <property type="entry name" value="LysR_substrate"/>
    <property type="match status" value="1"/>
</dbReference>
<comment type="similarity">
    <text evidence="1">Belongs to the LysR transcriptional regulatory family.</text>
</comment>
<dbReference type="Proteomes" id="UP000298588">
    <property type="component" value="Chromosome"/>
</dbReference>
<organism evidence="6 7">
    <name type="scientific">Phreatobacter aquaticus</name>
    <dbReference type="NCBI Taxonomy" id="2570229"/>
    <lineage>
        <taxon>Bacteria</taxon>
        <taxon>Pseudomonadati</taxon>
        <taxon>Pseudomonadota</taxon>
        <taxon>Alphaproteobacteria</taxon>
        <taxon>Hyphomicrobiales</taxon>
        <taxon>Phreatobacteraceae</taxon>
        <taxon>Phreatobacter</taxon>
    </lineage>
</organism>
<dbReference type="PROSITE" id="PS50931">
    <property type="entry name" value="HTH_LYSR"/>
    <property type="match status" value="1"/>
</dbReference>
<dbReference type="PANTHER" id="PTHR30346:SF28">
    <property type="entry name" value="HTH-TYPE TRANSCRIPTIONAL REGULATOR CYNR"/>
    <property type="match status" value="1"/>
</dbReference>
<dbReference type="GO" id="GO:0003700">
    <property type="term" value="F:DNA-binding transcription factor activity"/>
    <property type="evidence" value="ECO:0007669"/>
    <property type="project" value="InterPro"/>
</dbReference>
<dbReference type="GO" id="GO:0003677">
    <property type="term" value="F:DNA binding"/>
    <property type="evidence" value="ECO:0007669"/>
    <property type="project" value="UniProtKB-KW"/>
</dbReference>
<dbReference type="AlphaFoldDB" id="A0A4D7QIR6"/>
<evidence type="ECO:0000313" key="6">
    <source>
        <dbReference type="EMBL" id="QCK85703.1"/>
    </source>
</evidence>
<dbReference type="SUPFAM" id="SSF46785">
    <property type="entry name" value="Winged helix' DNA-binding domain"/>
    <property type="match status" value="1"/>
</dbReference>
<dbReference type="InterPro" id="IPR036388">
    <property type="entry name" value="WH-like_DNA-bd_sf"/>
</dbReference>
<evidence type="ECO:0000256" key="1">
    <source>
        <dbReference type="ARBA" id="ARBA00009437"/>
    </source>
</evidence>
<protein>
    <submittedName>
        <fullName evidence="6">LysR family transcriptional regulator</fullName>
    </submittedName>
</protein>
<evidence type="ECO:0000313" key="7">
    <source>
        <dbReference type="Proteomes" id="UP000298588"/>
    </source>
</evidence>
<sequence>MSQEPPGKPLDIDALRLAVALADCGELASAGAAIGIGRRTVAARIAQLERRVGAIIFDHSGKAVRLTAAGDAFVAEARLALVAIERAEQLARNVAGRPDRITIGSTPDALYSPMRHLLEDPILEEAGLAVTLAVMGIEEQIVALTEGRITAGLINGPFPATPRLEHRLIASSKWSAVVPDSEARLRKTASLANLARKPLVMIARGRSSLVVDGVVAAIRATGAEPYLAQEAPDWPAAISMVALGLGSALVPSDIAKSVAIPGATVLPLVEAGDLPPWPTTLIWLPQPPGSRGAEAIRIIKARFG</sequence>
<dbReference type="Gene3D" id="3.40.190.10">
    <property type="entry name" value="Periplasmic binding protein-like II"/>
    <property type="match status" value="2"/>
</dbReference>
<gene>
    <name evidence="6" type="ORF">E8L99_07965</name>
</gene>
<dbReference type="SUPFAM" id="SSF53850">
    <property type="entry name" value="Periplasmic binding protein-like II"/>
    <property type="match status" value="1"/>
</dbReference>
<evidence type="ECO:0000259" key="5">
    <source>
        <dbReference type="PROSITE" id="PS50931"/>
    </source>
</evidence>
<dbReference type="CDD" id="cd08414">
    <property type="entry name" value="PBP2_LTTR_aromatics_like"/>
    <property type="match status" value="1"/>
</dbReference>
<reference evidence="6 7" key="1">
    <citation type="submission" date="2019-04" db="EMBL/GenBank/DDBJ databases">
        <title>Phreatobacter aquaticus sp. nov.</title>
        <authorList>
            <person name="Choi A."/>
            <person name="Baek K."/>
        </authorList>
    </citation>
    <scope>NUCLEOTIDE SEQUENCE [LARGE SCALE GENOMIC DNA]</scope>
    <source>
        <strain evidence="6 7">NMCR1094</strain>
    </source>
</reference>
<keyword evidence="3" id="KW-0238">DNA-binding</keyword>
<dbReference type="Pfam" id="PF00126">
    <property type="entry name" value="HTH_1"/>
    <property type="match status" value="1"/>
</dbReference>
<accession>A0A4D7QIR6</accession>
<evidence type="ECO:0000256" key="2">
    <source>
        <dbReference type="ARBA" id="ARBA00023015"/>
    </source>
</evidence>
<dbReference type="Gene3D" id="1.10.10.10">
    <property type="entry name" value="Winged helix-like DNA-binding domain superfamily/Winged helix DNA-binding domain"/>
    <property type="match status" value="1"/>
</dbReference>
<keyword evidence="7" id="KW-1185">Reference proteome</keyword>
<keyword evidence="2" id="KW-0805">Transcription regulation</keyword>
<dbReference type="KEGG" id="paqt:E8L99_07965"/>
<name>A0A4D7QIR6_9HYPH</name>
<dbReference type="OrthoDB" id="9815174at2"/>
<feature type="domain" description="HTH lysR-type" evidence="5">
    <location>
        <begin position="10"/>
        <end position="67"/>
    </location>
</feature>
<proteinExistence type="inferred from homology"/>
<dbReference type="EMBL" id="CP039865">
    <property type="protein sequence ID" value="QCK85703.1"/>
    <property type="molecule type" value="Genomic_DNA"/>
</dbReference>
<dbReference type="PANTHER" id="PTHR30346">
    <property type="entry name" value="TRANSCRIPTIONAL DUAL REGULATOR HCAR-RELATED"/>
    <property type="match status" value="1"/>
</dbReference>
<dbReference type="RefSeq" id="WP_137099037.1">
    <property type="nucleotide sequence ID" value="NZ_CP039865.1"/>
</dbReference>
<keyword evidence="4" id="KW-0804">Transcription</keyword>
<dbReference type="GO" id="GO:0032993">
    <property type="term" value="C:protein-DNA complex"/>
    <property type="evidence" value="ECO:0007669"/>
    <property type="project" value="TreeGrafter"/>
</dbReference>
<dbReference type="InterPro" id="IPR036390">
    <property type="entry name" value="WH_DNA-bd_sf"/>
</dbReference>
<dbReference type="InterPro" id="IPR005119">
    <property type="entry name" value="LysR_subst-bd"/>
</dbReference>